<accession>A0A6J4NJI4</accession>
<feature type="compositionally biased region" description="Basic and acidic residues" evidence="1">
    <location>
        <begin position="86"/>
        <end position="97"/>
    </location>
</feature>
<reference evidence="2" key="1">
    <citation type="submission" date="2020-02" db="EMBL/GenBank/DDBJ databases">
        <authorList>
            <person name="Meier V. D."/>
        </authorList>
    </citation>
    <scope>NUCLEOTIDE SEQUENCE</scope>
    <source>
        <strain evidence="2">AVDCRST_MAG06</strain>
    </source>
</reference>
<gene>
    <name evidence="2" type="ORF">AVDCRST_MAG06-1489</name>
</gene>
<name>A0A6J4NJI4_9ACTN</name>
<feature type="non-terminal residue" evidence="2">
    <location>
        <position position="1"/>
    </location>
</feature>
<organism evidence="2">
    <name type="scientific">uncultured Nocardioides sp</name>
    <dbReference type="NCBI Taxonomy" id="198441"/>
    <lineage>
        <taxon>Bacteria</taxon>
        <taxon>Bacillati</taxon>
        <taxon>Actinomycetota</taxon>
        <taxon>Actinomycetes</taxon>
        <taxon>Propionibacteriales</taxon>
        <taxon>Nocardioidaceae</taxon>
        <taxon>Nocardioides</taxon>
        <taxon>environmental samples</taxon>
    </lineage>
</organism>
<feature type="region of interest" description="Disordered" evidence="1">
    <location>
        <begin position="1"/>
        <end position="105"/>
    </location>
</feature>
<evidence type="ECO:0000313" key="2">
    <source>
        <dbReference type="EMBL" id="CAA9389531.1"/>
    </source>
</evidence>
<feature type="non-terminal residue" evidence="2">
    <location>
        <position position="105"/>
    </location>
</feature>
<sequence>ARARPPVALRGHRPDLLAVGHAPCVAPPEGDRPAPGRARRGRQGDAQLGHLRRHRRHRRGPGARAGRRRRGPRGRPGRRRLGRPRAGPERPHRPDPGHRRRNGSL</sequence>
<feature type="compositionally biased region" description="Basic residues" evidence="1">
    <location>
        <begin position="50"/>
        <end position="83"/>
    </location>
</feature>
<dbReference type="EMBL" id="CADCUP010000104">
    <property type="protein sequence ID" value="CAA9389531.1"/>
    <property type="molecule type" value="Genomic_DNA"/>
</dbReference>
<protein>
    <submittedName>
        <fullName evidence="2">Uncharacterized protein</fullName>
    </submittedName>
</protein>
<dbReference type="AlphaFoldDB" id="A0A6J4NJI4"/>
<proteinExistence type="predicted"/>
<evidence type="ECO:0000256" key="1">
    <source>
        <dbReference type="SAM" id="MobiDB-lite"/>
    </source>
</evidence>